<feature type="modified residue" description="4-aspartylphosphate" evidence="9">
    <location>
        <position position="698"/>
    </location>
</feature>
<gene>
    <name evidence="14" type="ORF">Dthio_PD1075</name>
</gene>
<evidence type="ECO:0000256" key="2">
    <source>
        <dbReference type="ARBA" id="ARBA00012438"/>
    </source>
</evidence>
<dbReference type="Pfam" id="PF13426">
    <property type="entry name" value="PAS_9"/>
    <property type="match status" value="1"/>
</dbReference>
<evidence type="ECO:0000256" key="3">
    <source>
        <dbReference type="ARBA" id="ARBA00022553"/>
    </source>
</evidence>
<sequence length="765" mass="85070">MQDHSILLVGLETLDREKVLQALEDAGFVKSRVQEVHSGEEAVRVFRETPFDLVLAEQSMEWMSGLELAGLICDDKWKRETRVVLLAGVDDLGQRDVKKAARTGVDDIIFKPLNHQTLPARLSFLVSKNAHASGCQLHICSTASKSGLGYWEYNSLTGGFFYSQSVYEILGYPRGHEPLDNYILHTHLEPGHMQQLEKKVSSLAPKEWFSGDFCFRRRDREERFLRISGQKDSLSKAGIVSGVLQDVTQQKRVEDKLMELLEQTSMQAEALEQSGEGIVLTDSRLNVVYVNPFFDETSGFRASELIPKLRELIPGISLKNNGVADDDGWKRPWREQVNLRDKSGYVREVEVSVSPVKNKKTGEIVNYVLMIRDITERQNLQKQLQQAQKMEAIGTLAGGIAHDFNNSLMGIQGFTELALMNMSDEGRPREYLQSSLRTVQRARDLVQQILTFSGQKETTKAPMQVKPVLKEAMKLLGATVPVNIQLNVDIGDDPPMVVADPVWIHQIVMNLCTNALQAMPRGGNIDVGLKGADLDATCQEAGHDLPRGRYLLLEIQDTGCGIEPEMQERIFDPFFSTKPRGKGTGLGLSVVHGILQELAGRVMVYSTPGQGSLFRVYIPAVPVEQGIPAESDKGREPSGEVVRGRGSILFVDDQEEIVNWGVRALESLGYMVCGFSSGDRAWEVFKEQPEDYDLLVTDLSMPGTSGQELARKVKELRPGLPVIMCTGHAGADTPEKSALQVDALMQKPFSMGEFSRLIRSLLQEG</sequence>
<dbReference type="PROSITE" id="PS50113">
    <property type="entry name" value="PAC"/>
    <property type="match status" value="2"/>
</dbReference>
<dbReference type="SUPFAM" id="SSF52172">
    <property type="entry name" value="CheY-like"/>
    <property type="match status" value="2"/>
</dbReference>
<keyword evidence="5" id="KW-0547">Nucleotide-binding</keyword>
<keyword evidence="4" id="KW-0808">Transferase</keyword>
<dbReference type="InterPro" id="IPR035965">
    <property type="entry name" value="PAS-like_dom_sf"/>
</dbReference>
<dbReference type="PROSITE" id="PS50110">
    <property type="entry name" value="RESPONSE_REGULATORY"/>
    <property type="match status" value="2"/>
</dbReference>
<dbReference type="SMART" id="SM00448">
    <property type="entry name" value="REC"/>
    <property type="match status" value="2"/>
</dbReference>
<dbReference type="GO" id="GO:0005524">
    <property type="term" value="F:ATP binding"/>
    <property type="evidence" value="ECO:0007669"/>
    <property type="project" value="UniProtKB-KW"/>
</dbReference>
<accession>D6SSS0</accession>
<feature type="domain" description="Histidine kinase" evidence="10">
    <location>
        <begin position="399"/>
        <end position="622"/>
    </location>
</feature>
<dbReference type="PROSITE" id="PS50109">
    <property type="entry name" value="HIS_KIN"/>
    <property type="match status" value="1"/>
</dbReference>
<dbReference type="Gene3D" id="1.10.287.130">
    <property type="match status" value="1"/>
</dbReference>
<evidence type="ECO:0000313" key="14">
    <source>
        <dbReference type="EMBL" id="EFI33736.1"/>
    </source>
</evidence>
<feature type="domain" description="Response regulatory" evidence="11">
    <location>
        <begin position="647"/>
        <end position="762"/>
    </location>
</feature>
<dbReference type="InterPro" id="IPR000700">
    <property type="entry name" value="PAS-assoc_C"/>
</dbReference>
<dbReference type="InterPro" id="IPR011006">
    <property type="entry name" value="CheY-like_superfamily"/>
</dbReference>
<dbReference type="InterPro" id="IPR003661">
    <property type="entry name" value="HisK_dim/P_dom"/>
</dbReference>
<comment type="catalytic activity">
    <reaction evidence="1">
        <text>ATP + protein L-histidine = ADP + protein N-phospho-L-histidine.</text>
        <dbReference type="EC" id="2.7.13.3"/>
    </reaction>
</comment>
<dbReference type="PRINTS" id="PR00344">
    <property type="entry name" value="BCTRLSENSOR"/>
</dbReference>
<dbReference type="NCBIfam" id="TIGR00229">
    <property type="entry name" value="sensory_box"/>
    <property type="match status" value="1"/>
</dbReference>
<dbReference type="AlphaFoldDB" id="D6SSS0"/>
<dbReference type="EMBL" id="ACJN02000003">
    <property type="protein sequence ID" value="EFI33736.1"/>
    <property type="molecule type" value="Genomic_DNA"/>
</dbReference>
<name>D6SSS0_9BACT</name>
<evidence type="ECO:0000256" key="1">
    <source>
        <dbReference type="ARBA" id="ARBA00000085"/>
    </source>
</evidence>
<evidence type="ECO:0000313" key="15">
    <source>
        <dbReference type="Proteomes" id="UP000005496"/>
    </source>
</evidence>
<evidence type="ECO:0000259" key="13">
    <source>
        <dbReference type="PROSITE" id="PS50113"/>
    </source>
</evidence>
<dbReference type="PANTHER" id="PTHR43065">
    <property type="entry name" value="SENSOR HISTIDINE KINASE"/>
    <property type="match status" value="1"/>
</dbReference>
<comment type="caution">
    <text evidence="14">The sequence shown here is derived from an EMBL/GenBank/DDBJ whole genome shotgun (WGS) entry which is preliminary data.</text>
</comment>
<evidence type="ECO:0000256" key="6">
    <source>
        <dbReference type="ARBA" id="ARBA00022777"/>
    </source>
</evidence>
<keyword evidence="7" id="KW-0067">ATP-binding</keyword>
<dbReference type="InterPro" id="IPR001610">
    <property type="entry name" value="PAC"/>
</dbReference>
<dbReference type="Gene3D" id="3.30.450.20">
    <property type="entry name" value="PAS domain"/>
    <property type="match status" value="2"/>
</dbReference>
<dbReference type="SMART" id="SM00387">
    <property type="entry name" value="HATPase_c"/>
    <property type="match status" value="1"/>
</dbReference>
<dbReference type="GO" id="GO:0000155">
    <property type="term" value="F:phosphorelay sensor kinase activity"/>
    <property type="evidence" value="ECO:0007669"/>
    <property type="project" value="InterPro"/>
</dbReference>
<dbReference type="SUPFAM" id="SSF47384">
    <property type="entry name" value="Homodimeric domain of signal transducing histidine kinase"/>
    <property type="match status" value="1"/>
</dbReference>
<keyword evidence="3 9" id="KW-0597">Phosphoprotein</keyword>
<dbReference type="Proteomes" id="UP000005496">
    <property type="component" value="Unassembled WGS sequence"/>
</dbReference>
<dbReference type="eggNOG" id="COG3852">
    <property type="taxonomic scope" value="Bacteria"/>
</dbReference>
<evidence type="ECO:0000256" key="8">
    <source>
        <dbReference type="ARBA" id="ARBA00023012"/>
    </source>
</evidence>
<dbReference type="EC" id="2.7.13.3" evidence="2"/>
<evidence type="ECO:0000259" key="11">
    <source>
        <dbReference type="PROSITE" id="PS50110"/>
    </source>
</evidence>
<dbReference type="InterPro" id="IPR000014">
    <property type="entry name" value="PAS"/>
</dbReference>
<dbReference type="InterPro" id="IPR036890">
    <property type="entry name" value="HATPase_C_sf"/>
</dbReference>
<feature type="domain" description="PAC" evidence="13">
    <location>
        <begin position="333"/>
        <end position="386"/>
    </location>
</feature>
<evidence type="ECO:0000256" key="9">
    <source>
        <dbReference type="PROSITE-ProRule" id="PRU00169"/>
    </source>
</evidence>
<dbReference type="Pfam" id="PF02518">
    <property type="entry name" value="HATPase_c"/>
    <property type="match status" value="1"/>
</dbReference>
<dbReference type="SMART" id="SM00086">
    <property type="entry name" value="PAC"/>
    <property type="match status" value="2"/>
</dbReference>
<dbReference type="CDD" id="cd00156">
    <property type="entry name" value="REC"/>
    <property type="match status" value="2"/>
</dbReference>
<feature type="domain" description="PAC" evidence="13">
    <location>
        <begin position="209"/>
        <end position="259"/>
    </location>
</feature>
<evidence type="ECO:0000259" key="12">
    <source>
        <dbReference type="PROSITE" id="PS50112"/>
    </source>
</evidence>
<dbReference type="Pfam" id="PF00072">
    <property type="entry name" value="Response_reg"/>
    <property type="match status" value="2"/>
</dbReference>
<dbReference type="Gene3D" id="3.40.50.2300">
    <property type="match status" value="2"/>
</dbReference>
<dbReference type="SUPFAM" id="SSF55785">
    <property type="entry name" value="PYP-like sensor domain (PAS domain)"/>
    <property type="match status" value="2"/>
</dbReference>
<evidence type="ECO:0000259" key="10">
    <source>
        <dbReference type="PROSITE" id="PS50109"/>
    </source>
</evidence>
<organism evidence="14 15">
    <name type="scientific">Desulfonatronospira thiodismutans ASO3-1</name>
    <dbReference type="NCBI Taxonomy" id="555779"/>
    <lineage>
        <taxon>Bacteria</taxon>
        <taxon>Pseudomonadati</taxon>
        <taxon>Thermodesulfobacteriota</taxon>
        <taxon>Desulfovibrionia</taxon>
        <taxon>Desulfovibrionales</taxon>
        <taxon>Desulfonatronovibrionaceae</taxon>
        <taxon>Desulfonatronospira</taxon>
    </lineage>
</organism>
<evidence type="ECO:0000256" key="5">
    <source>
        <dbReference type="ARBA" id="ARBA00022741"/>
    </source>
</evidence>
<dbReference type="Gene3D" id="3.30.565.10">
    <property type="entry name" value="Histidine kinase-like ATPase, C-terminal domain"/>
    <property type="match status" value="1"/>
</dbReference>
<proteinExistence type="predicted"/>
<dbReference type="Pfam" id="PF00512">
    <property type="entry name" value="HisKA"/>
    <property type="match status" value="1"/>
</dbReference>
<reference evidence="14" key="1">
    <citation type="submission" date="2010-05" db="EMBL/GenBank/DDBJ databases">
        <title>The draft genome of Desulfonatronospira thiodismutans ASO3-1.</title>
        <authorList>
            <consortium name="US DOE Joint Genome Institute (JGI-PGF)"/>
            <person name="Lucas S."/>
            <person name="Copeland A."/>
            <person name="Lapidus A."/>
            <person name="Cheng J.-F."/>
            <person name="Bruce D."/>
            <person name="Goodwin L."/>
            <person name="Pitluck S."/>
            <person name="Chertkov O."/>
            <person name="Brettin T."/>
            <person name="Detter J.C."/>
            <person name="Han C."/>
            <person name="Land M.L."/>
            <person name="Hauser L."/>
            <person name="Kyrpides N."/>
            <person name="Mikhailova N."/>
            <person name="Muyzer G."/>
            <person name="Woyke T."/>
        </authorList>
    </citation>
    <scope>NUCLEOTIDE SEQUENCE [LARGE SCALE GENOMIC DNA]</scope>
    <source>
        <strain evidence="14">ASO3-1</strain>
    </source>
</reference>
<keyword evidence="8" id="KW-0902">Two-component regulatory system</keyword>
<dbReference type="CDD" id="cd00082">
    <property type="entry name" value="HisKA"/>
    <property type="match status" value="1"/>
</dbReference>
<protein>
    <recommendedName>
        <fullName evidence="2">histidine kinase</fullName>
        <ecNumber evidence="2">2.7.13.3</ecNumber>
    </recommendedName>
</protein>
<dbReference type="InterPro" id="IPR001789">
    <property type="entry name" value="Sig_transdc_resp-reg_receiver"/>
</dbReference>
<evidence type="ECO:0000256" key="7">
    <source>
        <dbReference type="ARBA" id="ARBA00022840"/>
    </source>
</evidence>
<dbReference type="RefSeq" id="WP_008871085.1">
    <property type="nucleotide sequence ID" value="NZ_ACJN02000003.1"/>
</dbReference>
<dbReference type="InterPro" id="IPR036097">
    <property type="entry name" value="HisK_dim/P_sf"/>
</dbReference>
<feature type="domain" description="PAS" evidence="12">
    <location>
        <begin position="263"/>
        <end position="308"/>
    </location>
</feature>
<feature type="domain" description="Response regulatory" evidence="11">
    <location>
        <begin position="5"/>
        <end position="126"/>
    </location>
</feature>
<dbReference type="InterPro" id="IPR004358">
    <property type="entry name" value="Sig_transdc_His_kin-like_C"/>
</dbReference>
<dbReference type="SUPFAM" id="SSF55874">
    <property type="entry name" value="ATPase domain of HSP90 chaperone/DNA topoisomerase II/histidine kinase"/>
    <property type="match status" value="1"/>
</dbReference>
<keyword evidence="15" id="KW-1185">Reference proteome</keyword>
<comment type="caution">
    <text evidence="9">Lacks conserved residue(s) required for the propagation of feature annotation.</text>
</comment>
<keyword evidence="6 14" id="KW-0418">Kinase</keyword>
<dbReference type="SMART" id="SM00388">
    <property type="entry name" value="HisKA"/>
    <property type="match status" value="1"/>
</dbReference>
<dbReference type="InterPro" id="IPR005467">
    <property type="entry name" value="His_kinase_dom"/>
</dbReference>
<dbReference type="PROSITE" id="PS50112">
    <property type="entry name" value="PAS"/>
    <property type="match status" value="1"/>
</dbReference>
<dbReference type="InterPro" id="IPR003594">
    <property type="entry name" value="HATPase_dom"/>
</dbReference>
<evidence type="ECO:0000256" key="4">
    <source>
        <dbReference type="ARBA" id="ARBA00022679"/>
    </source>
</evidence>
<dbReference type="CDD" id="cd00130">
    <property type="entry name" value="PAS"/>
    <property type="match status" value="1"/>
</dbReference>
<dbReference type="PANTHER" id="PTHR43065:SF46">
    <property type="entry name" value="C4-DICARBOXYLATE TRANSPORT SENSOR PROTEIN DCTB"/>
    <property type="match status" value="1"/>
</dbReference>